<protein>
    <recommendedName>
        <fullName evidence="3">Kazal-like domain-containing protein</fullName>
    </recommendedName>
</protein>
<sequence>MKRSMVLLVAVILLVGVYVTKQALARCFSYCVVTDRVSVVKDCGGVIEGCPGSCYAYYWQQGSCKPTINPFAGCESVERYVPYSVYSTNCVSAGQIFPNCQCDETNWQFEDIGFVYQSDCNGYTCLGY</sequence>
<evidence type="ECO:0008006" key="3">
    <source>
        <dbReference type="Google" id="ProtNLM"/>
    </source>
</evidence>
<accession>A0ABT2EKY0</accession>
<comment type="caution">
    <text evidence="1">The sequence shown here is derived from an EMBL/GenBank/DDBJ whole genome shotgun (WGS) entry which is preliminary data.</text>
</comment>
<evidence type="ECO:0000313" key="1">
    <source>
        <dbReference type="EMBL" id="MCS3918592.1"/>
    </source>
</evidence>
<reference evidence="1 2" key="1">
    <citation type="submission" date="2022-08" db="EMBL/GenBank/DDBJ databases">
        <title>Bacterial and archaeal communities from various locations to study Microbial Dark Matter (Phase II).</title>
        <authorList>
            <person name="Stepanauskas R."/>
        </authorList>
    </citation>
    <scope>NUCLEOTIDE SEQUENCE [LARGE SCALE GENOMIC DNA]</scope>
    <source>
        <strain evidence="1 2">PD1</strain>
    </source>
</reference>
<gene>
    <name evidence="1" type="ORF">M2350_000992</name>
</gene>
<keyword evidence="2" id="KW-1185">Reference proteome</keyword>
<proteinExistence type="predicted"/>
<evidence type="ECO:0000313" key="2">
    <source>
        <dbReference type="Proteomes" id="UP001204798"/>
    </source>
</evidence>
<dbReference type="EMBL" id="JANUCP010000002">
    <property type="protein sequence ID" value="MCS3918592.1"/>
    <property type="molecule type" value="Genomic_DNA"/>
</dbReference>
<organism evidence="1 2">
    <name type="scientific">Candidatus Fervidibacter sacchari</name>
    <dbReference type="NCBI Taxonomy" id="1448929"/>
    <lineage>
        <taxon>Bacteria</taxon>
        <taxon>Candidatus Fervidibacterota</taxon>
        <taxon>Candidatus Fervidibacter</taxon>
    </lineage>
</organism>
<name>A0ABT2EKY0_9BACT</name>
<dbReference type="Proteomes" id="UP001204798">
    <property type="component" value="Unassembled WGS sequence"/>
</dbReference>